<dbReference type="InterPro" id="IPR037185">
    <property type="entry name" value="EmrE-like"/>
</dbReference>
<evidence type="ECO:0000256" key="2">
    <source>
        <dbReference type="ARBA" id="ARBA00022692"/>
    </source>
</evidence>
<evidence type="ECO:0000256" key="5">
    <source>
        <dbReference type="HAMAP-Rule" id="MF_00010"/>
    </source>
</evidence>
<accession>A0A6J4QIM8</accession>
<dbReference type="NCBIfam" id="NF002586">
    <property type="entry name" value="PRK02237.1"/>
    <property type="match status" value="1"/>
</dbReference>
<dbReference type="HAMAP" id="MF_00010">
    <property type="entry name" value="UPF0060"/>
    <property type="match status" value="1"/>
</dbReference>
<dbReference type="EMBL" id="CADCVD010000083">
    <property type="protein sequence ID" value="CAA9445637.1"/>
    <property type="molecule type" value="Genomic_DNA"/>
</dbReference>
<reference evidence="6" key="1">
    <citation type="submission" date="2020-02" db="EMBL/GenBank/DDBJ databases">
        <authorList>
            <person name="Meier V. D."/>
        </authorList>
    </citation>
    <scope>NUCLEOTIDE SEQUENCE</scope>
    <source>
        <strain evidence="6">AVDCRST_MAG37</strain>
    </source>
</reference>
<gene>
    <name evidence="6" type="ORF">AVDCRST_MAG37-1796</name>
</gene>
<comment type="similarity">
    <text evidence="5">Belongs to the UPF0060 family.</text>
</comment>
<keyword evidence="3 5" id="KW-1133">Transmembrane helix</keyword>
<feature type="transmembrane region" description="Helical" evidence="5">
    <location>
        <begin position="89"/>
        <end position="107"/>
    </location>
</feature>
<proteinExistence type="inferred from homology"/>
<keyword evidence="1 5" id="KW-1003">Cell membrane</keyword>
<dbReference type="AlphaFoldDB" id="A0A6J4QIM8"/>
<keyword evidence="2 5" id="KW-0812">Transmembrane</keyword>
<sequence length="111" mass="11726">MGKLLIVGGLFVLAGLCEIGGGYLVWGWMREQKPLLWALVGAAILALYGVIAALQPIEAFGRVYAAYGGIFIVLALAWGILVEGFRPDRYDILGAAIALAGALVMILPPRA</sequence>
<comment type="subcellular location">
    <subcellularLocation>
        <location evidence="5">Cell membrane</location>
        <topology evidence="5">Multi-pass membrane protein</topology>
    </subcellularLocation>
</comment>
<name>A0A6J4QIM8_9ACTN</name>
<evidence type="ECO:0000256" key="3">
    <source>
        <dbReference type="ARBA" id="ARBA00022989"/>
    </source>
</evidence>
<evidence type="ECO:0000313" key="6">
    <source>
        <dbReference type="EMBL" id="CAA9445637.1"/>
    </source>
</evidence>
<organism evidence="6">
    <name type="scientific">uncultured Rubrobacteraceae bacterium</name>
    <dbReference type="NCBI Taxonomy" id="349277"/>
    <lineage>
        <taxon>Bacteria</taxon>
        <taxon>Bacillati</taxon>
        <taxon>Actinomycetota</taxon>
        <taxon>Rubrobacteria</taxon>
        <taxon>Rubrobacterales</taxon>
        <taxon>Rubrobacteraceae</taxon>
        <taxon>environmental samples</taxon>
    </lineage>
</organism>
<dbReference type="SUPFAM" id="SSF103481">
    <property type="entry name" value="Multidrug resistance efflux transporter EmrE"/>
    <property type="match status" value="1"/>
</dbReference>
<dbReference type="InterPro" id="IPR003844">
    <property type="entry name" value="UPF0060"/>
</dbReference>
<evidence type="ECO:0000256" key="4">
    <source>
        <dbReference type="ARBA" id="ARBA00023136"/>
    </source>
</evidence>
<dbReference type="PANTHER" id="PTHR36116">
    <property type="entry name" value="UPF0060 MEMBRANE PROTEIN YNFA"/>
    <property type="match status" value="1"/>
</dbReference>
<keyword evidence="4 5" id="KW-0472">Membrane</keyword>
<dbReference type="PANTHER" id="PTHR36116:SF1">
    <property type="entry name" value="UPF0060 MEMBRANE PROTEIN YNFA"/>
    <property type="match status" value="1"/>
</dbReference>
<feature type="transmembrane region" description="Helical" evidence="5">
    <location>
        <begin position="6"/>
        <end position="28"/>
    </location>
</feature>
<feature type="transmembrane region" description="Helical" evidence="5">
    <location>
        <begin position="63"/>
        <end position="82"/>
    </location>
</feature>
<feature type="transmembrane region" description="Helical" evidence="5">
    <location>
        <begin position="35"/>
        <end position="57"/>
    </location>
</feature>
<dbReference type="Pfam" id="PF02694">
    <property type="entry name" value="UPF0060"/>
    <property type="match status" value="1"/>
</dbReference>
<evidence type="ECO:0000256" key="1">
    <source>
        <dbReference type="ARBA" id="ARBA00022475"/>
    </source>
</evidence>
<protein>
    <submittedName>
        <fullName evidence="6">Uncharacterized protein</fullName>
    </submittedName>
</protein>
<dbReference type="GO" id="GO:0005886">
    <property type="term" value="C:plasma membrane"/>
    <property type="evidence" value="ECO:0007669"/>
    <property type="project" value="UniProtKB-SubCell"/>
</dbReference>